<dbReference type="InterPro" id="IPR045177">
    <property type="entry name" value="FDM1-5/IDN2"/>
</dbReference>
<dbReference type="PANTHER" id="PTHR21596">
    <property type="entry name" value="RIBONUCLEASE P SUBUNIT P38"/>
    <property type="match status" value="1"/>
</dbReference>
<evidence type="ECO:0000313" key="1">
    <source>
        <dbReference type="EMBL" id="PHT48479.1"/>
    </source>
</evidence>
<dbReference type="OrthoDB" id="1892195at2759"/>
<proteinExistence type="predicted"/>
<dbReference type="AlphaFoldDB" id="A0A2G2WTI2"/>
<reference evidence="2" key="2">
    <citation type="journal article" date="2017" name="J. Anim. Genet.">
        <title>Multiple reference genome sequences of hot pepper reveal the massive evolution of plant disease resistance genes by retroduplication.</title>
        <authorList>
            <person name="Kim S."/>
            <person name="Park J."/>
            <person name="Yeom S.-I."/>
            <person name="Kim Y.-M."/>
            <person name="Seo E."/>
            <person name="Kim K.-T."/>
            <person name="Kim M.-S."/>
            <person name="Lee J.M."/>
            <person name="Cheong K."/>
            <person name="Shin H.-S."/>
            <person name="Kim S.-B."/>
            <person name="Han K."/>
            <person name="Lee J."/>
            <person name="Park M."/>
            <person name="Lee H.-A."/>
            <person name="Lee H.-Y."/>
            <person name="Lee Y."/>
            <person name="Oh S."/>
            <person name="Lee J.H."/>
            <person name="Choi E."/>
            <person name="Choi E."/>
            <person name="Lee S.E."/>
            <person name="Jeon J."/>
            <person name="Kim H."/>
            <person name="Choi G."/>
            <person name="Song H."/>
            <person name="Lee J."/>
            <person name="Lee S.-C."/>
            <person name="Kwon J.-K."/>
            <person name="Lee H.-Y."/>
            <person name="Koo N."/>
            <person name="Hong Y."/>
            <person name="Kim R.W."/>
            <person name="Kang W.-H."/>
            <person name="Huh J.H."/>
            <person name="Kang B.-C."/>
            <person name="Yang T.-J."/>
            <person name="Lee Y.-H."/>
            <person name="Bennetzen J.L."/>
            <person name="Choi D."/>
        </authorList>
    </citation>
    <scope>NUCLEOTIDE SEQUENCE [LARGE SCALE GENOMIC DNA]</scope>
    <source>
        <strain evidence="2">cv. PBC81</strain>
    </source>
</reference>
<name>A0A2G2WTI2_CAPBA</name>
<comment type="caution">
    <text evidence="1">The sequence shown here is derived from an EMBL/GenBank/DDBJ whole genome shotgun (WGS) entry which is preliminary data.</text>
</comment>
<sequence>MEEEYDGLEALDKTLIVKERTSNDELQDTLKELVNVLKELRKAGPSGVHRMGGLDSTLFHEVELSR</sequence>
<dbReference type="Proteomes" id="UP000224567">
    <property type="component" value="Unassembled WGS sequence"/>
</dbReference>
<gene>
    <name evidence="1" type="ORF">CQW23_12687</name>
</gene>
<reference evidence="1 2" key="1">
    <citation type="journal article" date="2017" name="Genome Biol.">
        <title>New reference genome sequences of hot pepper reveal the massive evolution of plant disease-resistance genes by retroduplication.</title>
        <authorList>
            <person name="Kim S."/>
            <person name="Park J."/>
            <person name="Yeom S.I."/>
            <person name="Kim Y.M."/>
            <person name="Seo E."/>
            <person name="Kim K.T."/>
            <person name="Kim M.S."/>
            <person name="Lee J.M."/>
            <person name="Cheong K."/>
            <person name="Shin H.S."/>
            <person name="Kim S.B."/>
            <person name="Han K."/>
            <person name="Lee J."/>
            <person name="Park M."/>
            <person name="Lee H.A."/>
            <person name="Lee H.Y."/>
            <person name="Lee Y."/>
            <person name="Oh S."/>
            <person name="Lee J.H."/>
            <person name="Choi E."/>
            <person name="Choi E."/>
            <person name="Lee S.E."/>
            <person name="Jeon J."/>
            <person name="Kim H."/>
            <person name="Choi G."/>
            <person name="Song H."/>
            <person name="Lee J."/>
            <person name="Lee S.C."/>
            <person name="Kwon J.K."/>
            <person name="Lee H.Y."/>
            <person name="Koo N."/>
            <person name="Hong Y."/>
            <person name="Kim R.W."/>
            <person name="Kang W.H."/>
            <person name="Huh J.H."/>
            <person name="Kang B.C."/>
            <person name="Yang T.J."/>
            <person name="Lee Y.H."/>
            <person name="Bennetzen J.L."/>
            <person name="Choi D."/>
        </authorList>
    </citation>
    <scope>NUCLEOTIDE SEQUENCE [LARGE SCALE GENOMIC DNA]</scope>
    <source>
        <strain evidence="2">cv. PBC81</strain>
    </source>
</reference>
<dbReference type="STRING" id="33114.A0A2G2WTI2"/>
<accession>A0A2G2WTI2</accession>
<keyword evidence="2" id="KW-1185">Reference proteome</keyword>
<organism evidence="1 2">
    <name type="scientific">Capsicum baccatum</name>
    <name type="common">Peruvian pepper</name>
    <dbReference type="NCBI Taxonomy" id="33114"/>
    <lineage>
        <taxon>Eukaryota</taxon>
        <taxon>Viridiplantae</taxon>
        <taxon>Streptophyta</taxon>
        <taxon>Embryophyta</taxon>
        <taxon>Tracheophyta</taxon>
        <taxon>Spermatophyta</taxon>
        <taxon>Magnoliopsida</taxon>
        <taxon>eudicotyledons</taxon>
        <taxon>Gunneridae</taxon>
        <taxon>Pentapetalae</taxon>
        <taxon>asterids</taxon>
        <taxon>lamiids</taxon>
        <taxon>Solanales</taxon>
        <taxon>Solanaceae</taxon>
        <taxon>Solanoideae</taxon>
        <taxon>Capsiceae</taxon>
        <taxon>Capsicum</taxon>
    </lineage>
</organism>
<dbReference type="PANTHER" id="PTHR21596:SF65">
    <property type="entry name" value="PROTEIN INVOLVED IN DE NOVO 2-RELATED"/>
    <property type="match status" value="1"/>
</dbReference>
<dbReference type="EMBL" id="MLFT02000005">
    <property type="protein sequence ID" value="PHT48479.1"/>
    <property type="molecule type" value="Genomic_DNA"/>
</dbReference>
<protein>
    <submittedName>
        <fullName evidence="1">Uncharacterized protein</fullName>
    </submittedName>
</protein>
<dbReference type="GO" id="GO:0080188">
    <property type="term" value="P:gene silencing by siRNA-directed DNA methylation"/>
    <property type="evidence" value="ECO:0007669"/>
    <property type="project" value="InterPro"/>
</dbReference>
<evidence type="ECO:0000313" key="2">
    <source>
        <dbReference type="Proteomes" id="UP000224567"/>
    </source>
</evidence>